<keyword evidence="10 13" id="KW-0408">Iron</keyword>
<dbReference type="NCBIfam" id="NF009729">
    <property type="entry name" value="PRK13254.1-3"/>
    <property type="match status" value="1"/>
</dbReference>
<dbReference type="GO" id="GO:0020037">
    <property type="term" value="F:heme binding"/>
    <property type="evidence" value="ECO:0007669"/>
    <property type="project" value="InterPro"/>
</dbReference>
<feature type="binding site" description="axial binding residue" evidence="13 14">
    <location>
        <position position="135"/>
    </location>
    <ligand>
        <name>heme</name>
        <dbReference type="ChEBI" id="CHEBI:30413"/>
    </ligand>
    <ligandPart>
        <name>Fe</name>
        <dbReference type="ChEBI" id="CHEBI:18248"/>
    </ligandPart>
</feature>
<organism evidence="15 16">
    <name type="scientific">Chelonobacter oris</name>
    <dbReference type="NCBI Taxonomy" id="505317"/>
    <lineage>
        <taxon>Bacteria</taxon>
        <taxon>Pseudomonadati</taxon>
        <taxon>Pseudomonadota</taxon>
        <taxon>Gammaproteobacteria</taxon>
        <taxon>Pasteurellales</taxon>
        <taxon>Pasteurellaceae</taxon>
        <taxon>Chelonobacter</taxon>
    </lineage>
</organism>
<evidence type="ECO:0000256" key="11">
    <source>
        <dbReference type="ARBA" id="ARBA00023136"/>
    </source>
</evidence>
<evidence type="ECO:0000256" key="12">
    <source>
        <dbReference type="ARBA" id="ARBA00056663"/>
    </source>
</evidence>
<keyword evidence="2 13" id="KW-1003">Cell membrane</keyword>
<evidence type="ECO:0000256" key="8">
    <source>
        <dbReference type="ARBA" id="ARBA00022968"/>
    </source>
</evidence>
<keyword evidence="3" id="KW-0997">Cell inner membrane</keyword>
<keyword evidence="8 13" id="KW-0735">Signal-anchor</keyword>
<keyword evidence="11 13" id="KW-0472">Membrane</keyword>
<feature type="topological domain" description="Extracellular" evidence="13">
    <location>
        <begin position="30"/>
        <end position="184"/>
    </location>
</feature>
<dbReference type="NCBIfam" id="NF009638">
    <property type="entry name" value="PRK13165.1"/>
    <property type="match status" value="1"/>
</dbReference>
<evidence type="ECO:0000256" key="13">
    <source>
        <dbReference type="HAMAP-Rule" id="MF_01959"/>
    </source>
</evidence>
<dbReference type="SUPFAM" id="SSF82093">
    <property type="entry name" value="Heme chaperone CcmE"/>
    <property type="match status" value="1"/>
</dbReference>
<keyword evidence="5 13" id="KW-0812">Transmembrane</keyword>
<keyword evidence="16" id="KW-1185">Reference proteome</keyword>
<dbReference type="Gene3D" id="2.40.50.140">
    <property type="entry name" value="Nucleic acid-binding proteins"/>
    <property type="match status" value="1"/>
</dbReference>
<feature type="topological domain" description="Cytoplasmic" evidence="13">
    <location>
        <begin position="1"/>
        <end position="8"/>
    </location>
</feature>
<evidence type="ECO:0000256" key="10">
    <source>
        <dbReference type="ARBA" id="ARBA00023004"/>
    </source>
</evidence>
<dbReference type="STRING" id="505317.OA57_11435"/>
<name>A0A0A3AJE0_9PAST</name>
<dbReference type="OrthoDB" id="9793584at2"/>
<keyword evidence="6 13" id="KW-0479">Metal-binding</keyword>
<evidence type="ECO:0000256" key="4">
    <source>
        <dbReference type="ARBA" id="ARBA00022617"/>
    </source>
</evidence>
<dbReference type="PANTHER" id="PTHR34128:SF2">
    <property type="entry name" value="CYTOCHROME C-TYPE BIOGENESIS PROTEIN CCME HOMOLOG, MITOCHONDRIAL"/>
    <property type="match status" value="1"/>
</dbReference>
<dbReference type="RefSeq" id="WP_034617997.1">
    <property type="nucleotide sequence ID" value="NZ_JSUM01000020.1"/>
</dbReference>
<keyword evidence="7 13" id="KW-0201">Cytochrome c-type biogenesis</keyword>
<evidence type="ECO:0000256" key="2">
    <source>
        <dbReference type="ARBA" id="ARBA00022475"/>
    </source>
</evidence>
<dbReference type="InterPro" id="IPR036127">
    <property type="entry name" value="CcmE-like_sf"/>
</dbReference>
<evidence type="ECO:0000313" key="15">
    <source>
        <dbReference type="EMBL" id="KGQ69446.1"/>
    </source>
</evidence>
<evidence type="ECO:0000256" key="3">
    <source>
        <dbReference type="ARBA" id="ARBA00022519"/>
    </source>
</evidence>
<reference evidence="15 16" key="1">
    <citation type="submission" date="2014-11" db="EMBL/GenBank/DDBJ databases">
        <title>Draft genome sequence of Chelonobacter oris 1662T, associated with respiratory disease in Hermann's Tortoises.</title>
        <authorList>
            <person name="Kudirkiene E."/>
            <person name="Hansen M.J."/>
            <person name="Bojesen A.M."/>
        </authorList>
    </citation>
    <scope>NUCLEOTIDE SEQUENCE [LARGE SCALE GENOMIC DNA]</scope>
    <source>
        <strain evidence="15 16">1662</strain>
    </source>
</reference>
<dbReference type="GO" id="GO:0046872">
    <property type="term" value="F:metal ion binding"/>
    <property type="evidence" value="ECO:0007669"/>
    <property type="project" value="UniProtKB-KW"/>
</dbReference>
<evidence type="ECO:0000256" key="7">
    <source>
        <dbReference type="ARBA" id="ARBA00022748"/>
    </source>
</evidence>
<dbReference type="HAMAP" id="MF_01959">
    <property type="entry name" value="CcmE"/>
    <property type="match status" value="1"/>
</dbReference>
<dbReference type="AlphaFoldDB" id="A0A0A3AJE0"/>
<evidence type="ECO:0000256" key="14">
    <source>
        <dbReference type="PIRSR" id="PIRSR604329-50"/>
    </source>
</evidence>
<comment type="similarity">
    <text evidence="13">Belongs to the CcmE/CycJ family.</text>
</comment>
<dbReference type="GO" id="GO:0005886">
    <property type="term" value="C:plasma membrane"/>
    <property type="evidence" value="ECO:0007669"/>
    <property type="project" value="UniProtKB-SubCell"/>
</dbReference>
<evidence type="ECO:0000256" key="5">
    <source>
        <dbReference type="ARBA" id="ARBA00022692"/>
    </source>
</evidence>
<comment type="caution">
    <text evidence="15">The sequence shown here is derived from an EMBL/GenBank/DDBJ whole genome shotgun (WGS) entry which is preliminary data.</text>
</comment>
<dbReference type="FunFam" id="2.40.50.140:FF:000104">
    <property type="entry name" value="Cytochrome c-type biogenesis protein CcmE"/>
    <property type="match status" value="1"/>
</dbReference>
<dbReference type="InterPro" id="IPR012340">
    <property type="entry name" value="NA-bd_OB-fold"/>
</dbReference>
<comment type="subcellular location">
    <subcellularLocation>
        <location evidence="1">Cell inner membrane</location>
    </subcellularLocation>
    <subcellularLocation>
        <location evidence="13">Cell membrane</location>
        <topology evidence="13">Single-pass type II membrane protein</topology>
    </subcellularLocation>
</comment>
<dbReference type="GO" id="GO:0017004">
    <property type="term" value="P:cytochrome complex assembly"/>
    <property type="evidence" value="ECO:0007669"/>
    <property type="project" value="UniProtKB-KW"/>
</dbReference>
<proteinExistence type="inferred from homology"/>
<dbReference type="PANTHER" id="PTHR34128">
    <property type="entry name" value="CYTOCHROME C-TYPE BIOGENESIS PROTEIN CCME HOMOLOG, MITOCHONDRIAL"/>
    <property type="match status" value="1"/>
</dbReference>
<gene>
    <name evidence="13" type="primary">ccmE</name>
    <name evidence="13" type="synonym">cycJ</name>
    <name evidence="15" type="ORF">OA57_11435</name>
</gene>
<dbReference type="Proteomes" id="UP000030380">
    <property type="component" value="Unassembled WGS sequence"/>
</dbReference>
<sequence length="184" mass="20713">MNPRRKSRLSLLLLVLLGISVAVGLMLYALRQNIDLFYTPTEIIYGKENQPDTKPQVGQRLRIGGMVVEGTVVRDPNSLKVRFDLNDIGPSVTVEYEGILPDLFREGQGIVAQGVLVDEKTLKAHEVLAKHDENYVPPELESQMQKVHQPMGVSDNDLKGVSERDQQNLEKFQHNLQQTIEANK</sequence>
<protein>
    <recommendedName>
        <fullName evidence="13">Cytochrome c-type biogenesis protein CcmE</fullName>
    </recommendedName>
    <alternativeName>
        <fullName evidence="13">Cytochrome c maturation protein E</fullName>
    </alternativeName>
    <alternativeName>
        <fullName evidence="13">Heme chaperone CcmE</fullName>
    </alternativeName>
</protein>
<evidence type="ECO:0000256" key="9">
    <source>
        <dbReference type="ARBA" id="ARBA00022989"/>
    </source>
</evidence>
<dbReference type="Pfam" id="PF03100">
    <property type="entry name" value="CcmE"/>
    <property type="match status" value="1"/>
</dbReference>
<accession>A0A0A3AJE0</accession>
<keyword evidence="4 13" id="KW-0349">Heme</keyword>
<comment type="function">
    <text evidence="12 13">Heme chaperone required for the biogenesis of c-type cytochromes. Transiently binds heme delivered by CcmC and transfers the heme to apo-cytochromes in a process facilitated by CcmF and CcmH.</text>
</comment>
<dbReference type="GO" id="GO:0017003">
    <property type="term" value="P:protein-heme linkage"/>
    <property type="evidence" value="ECO:0007669"/>
    <property type="project" value="UniProtKB-UniRule"/>
</dbReference>
<dbReference type="NCBIfam" id="NF009727">
    <property type="entry name" value="PRK13254.1-1"/>
    <property type="match status" value="1"/>
</dbReference>
<dbReference type="InterPro" id="IPR004329">
    <property type="entry name" value="CcmE"/>
</dbReference>
<feature type="binding site" description="covalent" evidence="13 14">
    <location>
        <position position="131"/>
    </location>
    <ligand>
        <name>heme</name>
        <dbReference type="ChEBI" id="CHEBI:30413"/>
    </ligand>
</feature>
<evidence type="ECO:0000313" key="16">
    <source>
        <dbReference type="Proteomes" id="UP000030380"/>
    </source>
</evidence>
<keyword evidence="9 13" id="KW-1133">Transmembrane helix</keyword>
<evidence type="ECO:0000256" key="6">
    <source>
        <dbReference type="ARBA" id="ARBA00022723"/>
    </source>
</evidence>
<dbReference type="EMBL" id="JSUM01000020">
    <property type="protein sequence ID" value="KGQ69446.1"/>
    <property type="molecule type" value="Genomic_DNA"/>
</dbReference>
<evidence type="ECO:0000256" key="1">
    <source>
        <dbReference type="ARBA" id="ARBA00004533"/>
    </source>
</evidence>